<organism evidence="8 9">
    <name type="scientific">Clostridium simiarum</name>
    <dbReference type="NCBI Taxonomy" id="2841506"/>
    <lineage>
        <taxon>Bacteria</taxon>
        <taxon>Bacillati</taxon>
        <taxon>Bacillota</taxon>
        <taxon>Clostridia</taxon>
        <taxon>Eubacteriales</taxon>
        <taxon>Clostridiaceae</taxon>
        <taxon>Clostridium</taxon>
    </lineage>
</organism>
<feature type="transmembrane region" description="Helical" evidence="5">
    <location>
        <begin position="153"/>
        <end position="177"/>
    </location>
</feature>
<keyword evidence="3 5" id="KW-1133">Transmembrane helix</keyword>
<feature type="transmembrane region" description="Helical" evidence="5">
    <location>
        <begin position="27"/>
        <end position="48"/>
    </location>
</feature>
<comment type="subcellular location">
    <subcellularLocation>
        <location evidence="1">Membrane</location>
        <topology evidence="1">Multi-pass membrane protein</topology>
    </subcellularLocation>
</comment>
<protein>
    <submittedName>
        <fullName evidence="8">ABC transporter ATP-binding protein/permease</fullName>
    </submittedName>
</protein>
<dbReference type="InterPro" id="IPR039421">
    <property type="entry name" value="Type_1_exporter"/>
</dbReference>
<evidence type="ECO:0000256" key="3">
    <source>
        <dbReference type="ARBA" id="ARBA00022989"/>
    </source>
</evidence>
<feature type="domain" description="ABC transporter" evidence="6">
    <location>
        <begin position="342"/>
        <end position="577"/>
    </location>
</feature>
<keyword evidence="2 5" id="KW-0812">Transmembrane</keyword>
<keyword evidence="8" id="KW-0067">ATP-binding</keyword>
<dbReference type="InterPro" id="IPR003439">
    <property type="entry name" value="ABC_transporter-like_ATP-bd"/>
</dbReference>
<keyword evidence="4 5" id="KW-0472">Membrane</keyword>
<evidence type="ECO:0000256" key="4">
    <source>
        <dbReference type="ARBA" id="ARBA00023136"/>
    </source>
</evidence>
<dbReference type="PROSITE" id="PS50929">
    <property type="entry name" value="ABC_TM1F"/>
    <property type="match status" value="1"/>
</dbReference>
<gene>
    <name evidence="8" type="ORF">KQI89_07045</name>
</gene>
<dbReference type="InterPro" id="IPR011527">
    <property type="entry name" value="ABC1_TM_dom"/>
</dbReference>
<evidence type="ECO:0000313" key="8">
    <source>
        <dbReference type="EMBL" id="MBU5591516.1"/>
    </source>
</evidence>
<feature type="domain" description="ABC transmembrane type-1" evidence="7">
    <location>
        <begin position="29"/>
        <end position="310"/>
    </location>
</feature>
<keyword evidence="8" id="KW-0547">Nucleotide-binding</keyword>
<evidence type="ECO:0000313" key="9">
    <source>
        <dbReference type="Proteomes" id="UP000736583"/>
    </source>
</evidence>
<dbReference type="CDD" id="cd07346">
    <property type="entry name" value="ABC_6TM_exporters"/>
    <property type="match status" value="1"/>
</dbReference>
<comment type="caution">
    <text evidence="8">The sequence shown here is derived from an EMBL/GenBank/DDBJ whole genome shotgun (WGS) entry which is preliminary data.</text>
</comment>
<dbReference type="Pfam" id="PF00005">
    <property type="entry name" value="ABC_tran"/>
    <property type="match status" value="1"/>
</dbReference>
<feature type="transmembrane region" description="Helical" evidence="5">
    <location>
        <begin position="60"/>
        <end position="81"/>
    </location>
</feature>
<dbReference type="Pfam" id="PF00664">
    <property type="entry name" value="ABC_membrane"/>
    <property type="match status" value="1"/>
</dbReference>
<feature type="transmembrane region" description="Helical" evidence="5">
    <location>
        <begin position="281"/>
        <end position="308"/>
    </location>
</feature>
<keyword evidence="9" id="KW-1185">Reference proteome</keyword>
<evidence type="ECO:0000256" key="2">
    <source>
        <dbReference type="ARBA" id="ARBA00022692"/>
    </source>
</evidence>
<dbReference type="RefSeq" id="WP_216456471.1">
    <property type="nucleotide sequence ID" value="NZ_JAHLQL010000001.1"/>
</dbReference>
<feature type="transmembrane region" description="Helical" evidence="5">
    <location>
        <begin position="257"/>
        <end position="275"/>
    </location>
</feature>
<evidence type="ECO:0000259" key="7">
    <source>
        <dbReference type="PROSITE" id="PS50929"/>
    </source>
</evidence>
<name>A0ABS6EZ69_9CLOT</name>
<evidence type="ECO:0000256" key="5">
    <source>
        <dbReference type="SAM" id="Phobius"/>
    </source>
</evidence>
<evidence type="ECO:0000259" key="6">
    <source>
        <dbReference type="PROSITE" id="PS50893"/>
    </source>
</evidence>
<dbReference type="EMBL" id="JAHLQL010000001">
    <property type="protein sequence ID" value="MBU5591516.1"/>
    <property type="molecule type" value="Genomic_DNA"/>
</dbReference>
<dbReference type="PANTHER" id="PTHR43394">
    <property type="entry name" value="ATP-DEPENDENT PERMEASE MDL1, MITOCHONDRIAL"/>
    <property type="match status" value="1"/>
</dbReference>
<sequence length="587" mass="67715">MNVIIILKDKKVTKQILNIFKPYNKKLMLIIFTMILGTIISMFTPLIAKKIMDEGLINKHIYTVIKYSLIALTIVIFQQFIELIQTKYLLNINSKIKYRLNSKCMSKLFKVKMSYYDENNVTEIMKNISMDVENLSKLSDRCTLLIITEVLKFVGGLIGLLLIDYKLTLCVIIFIPLKYKATSILSKKKEKLFQNYMEYNSDYYSWFGNTVSGIREIKLWNVYDVKKKEFTKKQRKLIKTDVKFGYLDKINDMCEMSLVQGLTTLLYVLGAYMVIGDELSIGSLFAFLTYSTYVTNPISIILNVGYSFSTVYPSAKRLFDFLNMEDEQRNNKIKHNEINGDLELKDVSFAYNEEKIVLKNINLKIDKGEKVILLGNNGSGKSTLIKLILGLYEPTEGNIYMNDLNIKDIKFKDYRNIFSVVNQDSYIFDGSVKDNISLFSNKNIKHIKDICKKSGASEFIDKLPGKYEAILGKRGVKLSGGQVQRLAIARAMAKDFDVLIFDEATSNCDFKTQLYMSNLVKEYFRDKTLIMITHKIDIDLLKSMDKIIIMNNGSIDCVGSHYDLLNKNEFYKELVNKYYLSLGKKVI</sequence>
<dbReference type="InterPro" id="IPR003593">
    <property type="entry name" value="AAA+_ATPase"/>
</dbReference>
<dbReference type="SMART" id="SM00382">
    <property type="entry name" value="AAA"/>
    <property type="match status" value="1"/>
</dbReference>
<evidence type="ECO:0000256" key="1">
    <source>
        <dbReference type="ARBA" id="ARBA00004141"/>
    </source>
</evidence>
<proteinExistence type="predicted"/>
<accession>A0ABS6EZ69</accession>
<reference evidence="8 9" key="1">
    <citation type="submission" date="2021-06" db="EMBL/GenBank/DDBJ databases">
        <authorList>
            <person name="Sun Q."/>
            <person name="Li D."/>
        </authorList>
    </citation>
    <scope>NUCLEOTIDE SEQUENCE [LARGE SCALE GENOMIC DNA]</scope>
    <source>
        <strain evidence="8 9">MSJ-4</strain>
    </source>
</reference>
<dbReference type="PANTHER" id="PTHR43394:SF1">
    <property type="entry name" value="ATP-BINDING CASSETTE SUB-FAMILY B MEMBER 10, MITOCHONDRIAL"/>
    <property type="match status" value="1"/>
</dbReference>
<dbReference type="PROSITE" id="PS50893">
    <property type="entry name" value="ABC_TRANSPORTER_2"/>
    <property type="match status" value="1"/>
</dbReference>
<dbReference type="Proteomes" id="UP000736583">
    <property type="component" value="Unassembled WGS sequence"/>
</dbReference>
<dbReference type="GO" id="GO:0005524">
    <property type="term" value="F:ATP binding"/>
    <property type="evidence" value="ECO:0007669"/>
    <property type="project" value="UniProtKB-KW"/>
</dbReference>